<accession>A0AAD9FVV3</accession>
<protein>
    <submittedName>
        <fullName evidence="2">Uncharacterized protein</fullName>
    </submittedName>
</protein>
<gene>
    <name evidence="2" type="ORF">DB88DRAFT_477224</name>
</gene>
<feature type="region of interest" description="Disordered" evidence="1">
    <location>
        <begin position="207"/>
        <end position="255"/>
    </location>
</feature>
<feature type="compositionally biased region" description="Basic residues" evidence="1">
    <location>
        <begin position="28"/>
        <end position="48"/>
    </location>
</feature>
<evidence type="ECO:0000256" key="1">
    <source>
        <dbReference type="SAM" id="MobiDB-lite"/>
    </source>
</evidence>
<evidence type="ECO:0000313" key="3">
    <source>
        <dbReference type="Proteomes" id="UP001182556"/>
    </source>
</evidence>
<evidence type="ECO:0000313" key="2">
    <source>
        <dbReference type="EMBL" id="KAK1927210.1"/>
    </source>
</evidence>
<comment type="caution">
    <text evidence="2">The sequence shown here is derived from an EMBL/GenBank/DDBJ whole genome shotgun (WGS) entry which is preliminary data.</text>
</comment>
<reference evidence="2" key="1">
    <citation type="submission" date="2023-02" db="EMBL/GenBank/DDBJ databases">
        <title>Identification and recombinant expression of a fungal hydrolase from Papiliotrema laurentii that hydrolyzes apple cutin and clears colloidal polyester polyurethane.</title>
        <authorList>
            <consortium name="DOE Joint Genome Institute"/>
            <person name="Roman V.A."/>
            <person name="Bojanowski C."/>
            <person name="Crable B.R."/>
            <person name="Wagner D.N."/>
            <person name="Hung C.S."/>
            <person name="Nadeau L.J."/>
            <person name="Schratz L."/>
            <person name="Haridas S."/>
            <person name="Pangilinan J."/>
            <person name="Lipzen A."/>
            <person name="Na H."/>
            <person name="Yan M."/>
            <person name="Ng V."/>
            <person name="Grigoriev I.V."/>
            <person name="Spatafora J.W."/>
            <person name="Barlow D."/>
            <person name="Biffinger J."/>
            <person name="Kelley-Loughnane N."/>
            <person name="Varaljay V.A."/>
            <person name="Crookes-Goodson W.J."/>
        </authorList>
    </citation>
    <scope>NUCLEOTIDE SEQUENCE</scope>
    <source>
        <strain evidence="2">5307AH</strain>
    </source>
</reference>
<feature type="compositionally biased region" description="Low complexity" evidence="1">
    <location>
        <begin position="171"/>
        <end position="181"/>
    </location>
</feature>
<dbReference type="AlphaFoldDB" id="A0AAD9FVV3"/>
<keyword evidence="3" id="KW-1185">Reference proteome</keyword>
<organism evidence="2 3">
    <name type="scientific">Papiliotrema laurentii</name>
    <name type="common">Cryptococcus laurentii</name>
    <dbReference type="NCBI Taxonomy" id="5418"/>
    <lineage>
        <taxon>Eukaryota</taxon>
        <taxon>Fungi</taxon>
        <taxon>Dikarya</taxon>
        <taxon>Basidiomycota</taxon>
        <taxon>Agaricomycotina</taxon>
        <taxon>Tremellomycetes</taxon>
        <taxon>Tremellales</taxon>
        <taxon>Rhynchogastremaceae</taxon>
        <taxon>Papiliotrema</taxon>
    </lineage>
</organism>
<feature type="region of interest" description="Disordered" evidence="1">
    <location>
        <begin position="1"/>
        <end position="58"/>
    </location>
</feature>
<proteinExistence type="predicted"/>
<dbReference type="Proteomes" id="UP001182556">
    <property type="component" value="Unassembled WGS sequence"/>
</dbReference>
<feature type="region of interest" description="Disordered" evidence="1">
    <location>
        <begin position="171"/>
        <end position="191"/>
    </location>
</feature>
<feature type="compositionally biased region" description="Basic and acidic residues" evidence="1">
    <location>
        <begin position="227"/>
        <end position="241"/>
    </location>
</feature>
<sequence>MPSVSADTPPIEGPRSGRRGVNDLSGARSRRRRAKTGTSGHTHHRSIRRQPLFSFPPRCDTTFSSWEPNRSAVKRDIRAESLAEVEERKGWVEFDFKFAREHFEAARTGGSGVHGARLSAEEVVRRHQAGRRGIRSEHEGPMTRLERLNTDTDLDIEANTEHNSPVCESLLSRRSRPLQSSVAPGKSGSVLRHSPALSLANLARLSQRKDHDVCSVPKPGAITPHTPHVDPRYSCDDSPVRERHKLTTHPIESLE</sequence>
<dbReference type="EMBL" id="JAODAN010000001">
    <property type="protein sequence ID" value="KAK1927210.1"/>
    <property type="molecule type" value="Genomic_DNA"/>
</dbReference>
<name>A0AAD9FVV3_PAPLA</name>